<gene>
    <name evidence="4" type="primary">bglA_3</name>
    <name evidence="4" type="ORF">KOR34_53290</name>
</gene>
<organism evidence="4 5">
    <name type="scientific">Posidoniimonas corsicana</name>
    <dbReference type="NCBI Taxonomy" id="1938618"/>
    <lineage>
        <taxon>Bacteria</taxon>
        <taxon>Pseudomonadati</taxon>
        <taxon>Planctomycetota</taxon>
        <taxon>Planctomycetia</taxon>
        <taxon>Pirellulales</taxon>
        <taxon>Lacipirellulaceae</taxon>
        <taxon>Posidoniimonas</taxon>
    </lineage>
</organism>
<dbReference type="PANTHER" id="PTHR10963">
    <property type="entry name" value="GLYCOSYL HYDROLASE-RELATED"/>
    <property type="match status" value="1"/>
</dbReference>
<evidence type="ECO:0000256" key="1">
    <source>
        <dbReference type="ARBA" id="ARBA00006865"/>
    </source>
</evidence>
<evidence type="ECO:0000256" key="2">
    <source>
        <dbReference type="SAM" id="SignalP"/>
    </source>
</evidence>
<dbReference type="SUPFAM" id="SSF49899">
    <property type="entry name" value="Concanavalin A-like lectins/glucanases"/>
    <property type="match status" value="1"/>
</dbReference>
<dbReference type="PANTHER" id="PTHR10963:SF55">
    <property type="entry name" value="GLYCOSIDE HYDROLASE FAMILY 16 PROTEIN"/>
    <property type="match status" value="1"/>
</dbReference>
<feature type="signal peptide" evidence="2">
    <location>
        <begin position="1"/>
        <end position="30"/>
    </location>
</feature>
<name>A0A5C5UTK4_9BACT</name>
<keyword evidence="4" id="KW-0326">Glycosidase</keyword>
<protein>
    <submittedName>
        <fullName evidence="4">Beta-glucanase</fullName>
        <ecNumber evidence="4">3.2.1.73</ecNumber>
    </submittedName>
</protein>
<comment type="similarity">
    <text evidence="1">Belongs to the glycosyl hydrolase 16 family.</text>
</comment>
<evidence type="ECO:0000259" key="3">
    <source>
        <dbReference type="PROSITE" id="PS51762"/>
    </source>
</evidence>
<accession>A0A5C5UTK4</accession>
<dbReference type="GO" id="GO:0000272">
    <property type="term" value="P:polysaccharide catabolic process"/>
    <property type="evidence" value="ECO:0007669"/>
    <property type="project" value="InterPro"/>
</dbReference>
<evidence type="ECO:0000313" key="4">
    <source>
        <dbReference type="EMBL" id="TWT29189.1"/>
    </source>
</evidence>
<feature type="chain" id="PRO_5023043306" evidence="2">
    <location>
        <begin position="31"/>
        <end position="362"/>
    </location>
</feature>
<dbReference type="InterPro" id="IPR050546">
    <property type="entry name" value="Glycosyl_Hydrlase_16"/>
</dbReference>
<dbReference type="InterPro" id="IPR036439">
    <property type="entry name" value="Dockerin_dom_sf"/>
</dbReference>
<sequence length="362" mass="39757" precursor="true">MRQRTDLVPTAALIAGALLALAFAQPHATAAVTDVPGWRLTWHDEFDGDSLDQSKWEALNRRDSYNNEKQYYHPDQVAVADGMLQITAIDEPRDGKDYQSGIITSREIFGPGRFEARMDLPTTQGMWPAFWLNANHVDWPKGGEIDILENRGSQPELTSSAYHWQTNPGPCCNQHQYVFEEYTATEGGEPVNFHSGFHTYAAEWDATLLRFYVDGNLHFTVTETPNRPIFETAKNIILNVAVGGHFGGDPNGSTEFPQTMYVDYVRYWNRITAAELSGDYNADGQVDATDYTVWRDSLGSTGLGLAADGSGNGEVGASDYVVWRQNYGATSSATATVPAPGGLAVLAAAALTLCYGRSPRKN</sequence>
<evidence type="ECO:0000313" key="5">
    <source>
        <dbReference type="Proteomes" id="UP000316714"/>
    </source>
</evidence>
<dbReference type="Pfam" id="PF00722">
    <property type="entry name" value="Glyco_hydro_16"/>
    <property type="match status" value="1"/>
</dbReference>
<dbReference type="PROSITE" id="PS51762">
    <property type="entry name" value="GH16_2"/>
    <property type="match status" value="1"/>
</dbReference>
<dbReference type="OrthoDB" id="9809583at2"/>
<dbReference type="InterPro" id="IPR013320">
    <property type="entry name" value="ConA-like_dom_sf"/>
</dbReference>
<dbReference type="EC" id="3.2.1.73" evidence="4"/>
<dbReference type="CDD" id="cd08023">
    <property type="entry name" value="GH16_laminarinase_like"/>
    <property type="match status" value="1"/>
</dbReference>
<comment type="caution">
    <text evidence="4">The sequence shown here is derived from an EMBL/GenBank/DDBJ whole genome shotgun (WGS) entry which is preliminary data.</text>
</comment>
<dbReference type="Gene3D" id="2.60.120.200">
    <property type="match status" value="1"/>
</dbReference>
<keyword evidence="4" id="KW-0378">Hydrolase</keyword>
<dbReference type="Gene3D" id="1.10.1330.10">
    <property type="entry name" value="Dockerin domain"/>
    <property type="match status" value="1"/>
</dbReference>
<reference evidence="4 5" key="1">
    <citation type="submission" date="2019-02" db="EMBL/GenBank/DDBJ databases">
        <title>Deep-cultivation of Planctomycetes and their phenomic and genomic characterization uncovers novel biology.</title>
        <authorList>
            <person name="Wiegand S."/>
            <person name="Jogler M."/>
            <person name="Boedeker C."/>
            <person name="Pinto D."/>
            <person name="Vollmers J."/>
            <person name="Rivas-Marin E."/>
            <person name="Kohn T."/>
            <person name="Peeters S.H."/>
            <person name="Heuer A."/>
            <person name="Rast P."/>
            <person name="Oberbeckmann S."/>
            <person name="Bunk B."/>
            <person name="Jeske O."/>
            <person name="Meyerdierks A."/>
            <person name="Storesund J.E."/>
            <person name="Kallscheuer N."/>
            <person name="Luecker S."/>
            <person name="Lage O.M."/>
            <person name="Pohl T."/>
            <person name="Merkel B.J."/>
            <person name="Hornburger P."/>
            <person name="Mueller R.-W."/>
            <person name="Bruemmer F."/>
            <person name="Labrenz M."/>
            <person name="Spormann A.M."/>
            <person name="Op Den Camp H."/>
            <person name="Overmann J."/>
            <person name="Amann R."/>
            <person name="Jetten M.S.M."/>
            <person name="Mascher T."/>
            <person name="Medema M.H."/>
            <person name="Devos D.P."/>
            <person name="Kaster A.-K."/>
            <person name="Ovreas L."/>
            <person name="Rohde M."/>
            <person name="Galperin M.Y."/>
            <person name="Jogler C."/>
        </authorList>
    </citation>
    <scope>NUCLEOTIDE SEQUENCE [LARGE SCALE GENOMIC DNA]</scope>
    <source>
        <strain evidence="4 5">KOR34</strain>
    </source>
</reference>
<dbReference type="Proteomes" id="UP000316714">
    <property type="component" value="Unassembled WGS sequence"/>
</dbReference>
<dbReference type="InterPro" id="IPR000757">
    <property type="entry name" value="Beta-glucanase-like"/>
</dbReference>
<dbReference type="AlphaFoldDB" id="A0A5C5UTK4"/>
<keyword evidence="2" id="KW-0732">Signal</keyword>
<dbReference type="SUPFAM" id="SSF63446">
    <property type="entry name" value="Type I dockerin domain"/>
    <property type="match status" value="1"/>
</dbReference>
<dbReference type="RefSeq" id="WP_146569126.1">
    <property type="nucleotide sequence ID" value="NZ_SIHJ01000011.1"/>
</dbReference>
<feature type="domain" description="GH16" evidence="3">
    <location>
        <begin position="28"/>
        <end position="273"/>
    </location>
</feature>
<keyword evidence="5" id="KW-1185">Reference proteome</keyword>
<proteinExistence type="inferred from homology"/>
<dbReference type="EMBL" id="SIHJ01000011">
    <property type="protein sequence ID" value="TWT29189.1"/>
    <property type="molecule type" value="Genomic_DNA"/>
</dbReference>
<dbReference type="GO" id="GO:0042972">
    <property type="term" value="F:licheninase activity"/>
    <property type="evidence" value="ECO:0007669"/>
    <property type="project" value="UniProtKB-EC"/>
</dbReference>